<protein>
    <submittedName>
        <fullName evidence="4">C2H2-type zinc finger protein</fullName>
    </submittedName>
</protein>
<dbReference type="PROSITE" id="PS50157">
    <property type="entry name" value="ZINC_FINGER_C2H2_2"/>
    <property type="match status" value="1"/>
</dbReference>
<evidence type="ECO:0000313" key="4">
    <source>
        <dbReference type="EMBL" id="MDS0223128.1"/>
    </source>
</evidence>
<gene>
    <name evidence="4" type="ORF">NDI54_17425</name>
</gene>
<dbReference type="InterPro" id="IPR036236">
    <property type="entry name" value="Znf_C2H2_sf"/>
</dbReference>
<dbReference type="SUPFAM" id="SSF57667">
    <property type="entry name" value="beta-beta-alpha zinc fingers"/>
    <property type="match status" value="1"/>
</dbReference>
<feature type="compositionally biased region" description="Polar residues" evidence="1">
    <location>
        <begin position="1"/>
        <end position="16"/>
    </location>
</feature>
<dbReference type="Proteomes" id="UP001253439">
    <property type="component" value="Unassembled WGS sequence"/>
</dbReference>
<accession>A0AAE4JHV5</accession>
<evidence type="ECO:0000259" key="3">
    <source>
        <dbReference type="PROSITE" id="PS50157"/>
    </source>
</evidence>
<dbReference type="PROSITE" id="PS00028">
    <property type="entry name" value="ZINC_FINGER_C2H2_1"/>
    <property type="match status" value="1"/>
</dbReference>
<dbReference type="Pfam" id="PF24166">
    <property type="entry name" value="DUF7410"/>
    <property type="match status" value="1"/>
</dbReference>
<feature type="region of interest" description="Disordered" evidence="1">
    <location>
        <begin position="1"/>
        <end position="23"/>
    </location>
</feature>
<dbReference type="RefSeq" id="WP_310897736.1">
    <property type="nucleotide sequence ID" value="NZ_JAMQOM010000010.1"/>
</dbReference>
<name>A0AAE4JHV5_9EURY</name>
<sequence length="102" mass="11322">MTETVATTDEQPASPNDTDKTYDVPADAEAYDCSYCGRPFAHESWLALHRGLDHPNELDDAEVDAFREAHDGEEESLATFRLQALGALVLIYFGLLMIYALV</sequence>
<organism evidence="4 5">
    <name type="scientific">Haloarcula terrestris</name>
    <dbReference type="NCBI Taxonomy" id="2950533"/>
    <lineage>
        <taxon>Archaea</taxon>
        <taxon>Methanobacteriati</taxon>
        <taxon>Methanobacteriota</taxon>
        <taxon>Stenosarchaea group</taxon>
        <taxon>Halobacteria</taxon>
        <taxon>Halobacteriales</taxon>
        <taxon>Haloarculaceae</taxon>
        <taxon>Haloarcula</taxon>
    </lineage>
</organism>
<feature type="domain" description="C2H2-type" evidence="3">
    <location>
        <begin position="31"/>
        <end position="59"/>
    </location>
</feature>
<evidence type="ECO:0000313" key="5">
    <source>
        <dbReference type="Proteomes" id="UP001253439"/>
    </source>
</evidence>
<reference evidence="4 5" key="1">
    <citation type="submission" date="2022-06" db="EMBL/GenBank/DDBJ databases">
        <title>Haloarcula sp. a new haloarchaeum isolate from saline soil.</title>
        <authorList>
            <person name="Strakova D."/>
            <person name="Galisteo C."/>
            <person name="Sanchez-Porro C."/>
            <person name="Ventosa A."/>
        </authorList>
    </citation>
    <scope>NUCLEOTIDE SEQUENCE [LARGE SCALE GENOMIC DNA]</scope>
    <source>
        <strain evidence="4 5">S1AR25-5A</strain>
    </source>
</reference>
<dbReference type="InterPro" id="IPR013087">
    <property type="entry name" value="Znf_C2H2_type"/>
</dbReference>
<keyword evidence="2" id="KW-0812">Transmembrane</keyword>
<dbReference type="InterPro" id="IPR055833">
    <property type="entry name" value="DUF7410"/>
</dbReference>
<keyword evidence="2" id="KW-0472">Membrane</keyword>
<evidence type="ECO:0000256" key="2">
    <source>
        <dbReference type="SAM" id="Phobius"/>
    </source>
</evidence>
<evidence type="ECO:0000256" key="1">
    <source>
        <dbReference type="SAM" id="MobiDB-lite"/>
    </source>
</evidence>
<feature type="transmembrane region" description="Helical" evidence="2">
    <location>
        <begin position="82"/>
        <end position="101"/>
    </location>
</feature>
<dbReference type="EMBL" id="JAMQOM010000010">
    <property type="protein sequence ID" value="MDS0223128.1"/>
    <property type="molecule type" value="Genomic_DNA"/>
</dbReference>
<comment type="caution">
    <text evidence="4">The sequence shown here is derived from an EMBL/GenBank/DDBJ whole genome shotgun (WGS) entry which is preliminary data.</text>
</comment>
<keyword evidence="5" id="KW-1185">Reference proteome</keyword>
<proteinExistence type="predicted"/>
<dbReference type="AlphaFoldDB" id="A0AAE4JHV5"/>
<keyword evidence="2" id="KW-1133">Transmembrane helix</keyword>